<evidence type="ECO:0000256" key="1">
    <source>
        <dbReference type="SAM" id="MobiDB-lite"/>
    </source>
</evidence>
<reference evidence="2" key="1">
    <citation type="journal article" date="2019" name="Science">
        <title>Mutation of a bHLH transcription factor allowed almond domestication.</title>
        <authorList>
            <person name="Sanchez-Perez R."/>
            <person name="Pavan S."/>
            <person name="Mazzeo R."/>
            <person name="Moldovan C."/>
            <person name="Aiese Cigliano R."/>
            <person name="Del Cueto J."/>
            <person name="Ricciardi F."/>
            <person name="Lotti C."/>
            <person name="Ricciardi L."/>
            <person name="Dicenta F."/>
            <person name="Lopez-Marques R.L."/>
            <person name="Lindberg Moller B."/>
        </authorList>
    </citation>
    <scope>NUCLEOTIDE SEQUENCE</scope>
</reference>
<evidence type="ECO:0000313" key="2">
    <source>
        <dbReference type="EMBL" id="BBG96768.1"/>
    </source>
</evidence>
<gene>
    <name evidence="2" type="ORF">Prudu_005676</name>
</gene>
<name>A0A4Y1QY62_PRUDU</name>
<sequence>MGLGNLKADLDYITHWKYGSLKATRQFVKVQRPNFGLKKAAGSKLCIHLALANLTAFFWSKDNFEFSASFRSLGNNGMMLRLRSFGKGYHSASDRVRTLCGFCKLLQRNAVLVTFVARFATCSFSNLQIWNFALLKNTRKVFSEYHNVPMDTHKVFTALVQWGSCRSPSVIHNREQFGTFSSSPSFASLGSFYRPRGTDIVEPIVASHFPPVKIPQKSSQKPSTSGMSYSSLPIEGRSKVELQEIARQIIFQASQMDDENDASPKSQTSTSQPQQSSSKKDLTQKLRNLEN</sequence>
<dbReference type="EMBL" id="AP019298">
    <property type="protein sequence ID" value="BBG96768.1"/>
    <property type="molecule type" value="Genomic_DNA"/>
</dbReference>
<accession>A0A4Y1QY62</accession>
<feature type="region of interest" description="Disordered" evidence="1">
    <location>
        <begin position="212"/>
        <end position="231"/>
    </location>
</feature>
<feature type="compositionally biased region" description="Polar residues" evidence="1">
    <location>
        <begin position="216"/>
        <end position="231"/>
    </location>
</feature>
<proteinExistence type="predicted"/>
<organism evidence="2">
    <name type="scientific">Prunus dulcis</name>
    <name type="common">Almond</name>
    <name type="synonym">Amygdalus dulcis</name>
    <dbReference type="NCBI Taxonomy" id="3755"/>
    <lineage>
        <taxon>Eukaryota</taxon>
        <taxon>Viridiplantae</taxon>
        <taxon>Streptophyta</taxon>
        <taxon>Embryophyta</taxon>
        <taxon>Tracheophyta</taxon>
        <taxon>Spermatophyta</taxon>
        <taxon>Magnoliopsida</taxon>
        <taxon>eudicotyledons</taxon>
        <taxon>Gunneridae</taxon>
        <taxon>Pentapetalae</taxon>
        <taxon>rosids</taxon>
        <taxon>fabids</taxon>
        <taxon>Rosales</taxon>
        <taxon>Rosaceae</taxon>
        <taxon>Amygdaloideae</taxon>
        <taxon>Amygdaleae</taxon>
        <taxon>Prunus</taxon>
    </lineage>
</organism>
<feature type="compositionally biased region" description="Low complexity" evidence="1">
    <location>
        <begin position="263"/>
        <end position="277"/>
    </location>
</feature>
<protein>
    <submittedName>
        <fullName evidence="2">Uncharacterized protein</fullName>
    </submittedName>
</protein>
<dbReference type="AlphaFoldDB" id="A0A4Y1QY62"/>
<feature type="compositionally biased region" description="Basic and acidic residues" evidence="1">
    <location>
        <begin position="278"/>
        <end position="291"/>
    </location>
</feature>
<feature type="region of interest" description="Disordered" evidence="1">
    <location>
        <begin position="251"/>
        <end position="291"/>
    </location>
</feature>